<proteinExistence type="predicted"/>
<dbReference type="InterPro" id="IPR039266">
    <property type="entry name" value="EN-1/SPM"/>
</dbReference>
<dbReference type="InterPro" id="IPR004252">
    <property type="entry name" value="Probable_transposase_24"/>
</dbReference>
<evidence type="ECO:0000313" key="3">
    <source>
        <dbReference type="Proteomes" id="UP000823388"/>
    </source>
</evidence>
<feature type="region of interest" description="Disordered" evidence="1">
    <location>
        <begin position="452"/>
        <end position="498"/>
    </location>
</feature>
<feature type="compositionally biased region" description="Basic and acidic residues" evidence="1">
    <location>
        <begin position="361"/>
        <end position="371"/>
    </location>
</feature>
<reference evidence="2" key="1">
    <citation type="submission" date="2020-05" db="EMBL/GenBank/DDBJ databases">
        <title>WGS assembly of Panicum virgatum.</title>
        <authorList>
            <person name="Lovell J.T."/>
            <person name="Jenkins J."/>
            <person name="Shu S."/>
            <person name="Juenger T.E."/>
            <person name="Schmutz J."/>
        </authorList>
    </citation>
    <scope>NUCLEOTIDE SEQUENCE</scope>
    <source>
        <strain evidence="2">AP13</strain>
    </source>
</reference>
<keyword evidence="3" id="KW-1185">Reference proteome</keyword>
<dbReference type="EMBL" id="CM029051">
    <property type="protein sequence ID" value="KAG2560887.1"/>
    <property type="molecule type" value="Genomic_DNA"/>
</dbReference>
<name>A0A8T0PF23_PANVG</name>
<dbReference type="GO" id="GO:0032196">
    <property type="term" value="P:transposition"/>
    <property type="evidence" value="ECO:0007669"/>
    <property type="project" value="InterPro"/>
</dbReference>
<feature type="region of interest" description="Disordered" evidence="1">
    <location>
        <begin position="344"/>
        <end position="372"/>
    </location>
</feature>
<sequence>MEGDDEGDDLDRDARLARAAEIAEQMQRVEGKCPYRLRRHLFCYPERSLDNRVVIRPKGTRGWVEPGWDGKGHRRIVNTELGNAIRYCFPGMVLVGGQRIAAHSWDHYAQKEYGNSGTCQDRVWEMFWNYFRLEDGASEPYARFVFHNAARRRTKDSFSEARIKAVTVYFKTKLWKPMTNKRAKKIHLSKEEYLQSYVDWVCVDQEAWEWLCEYWASQEYKDISDRNRRNRLSKPGLHRYGPEGHVRKEQRLEAETGVRPTFFEVYLKARKGTDPDRPEQLIDEGAMEKMAKYAEYFKRSHGDDVDFLKEPLDVAVAYDAGGGLPHGRIGLGDGYVDREAYSRRWSSSASSSRSQSTAETNELKEQLRRTQEQMQQMQQQMQYLMMAQFLAGGSTGSQFGMPQQSQGSESGQAYIPPPQGFMAMLGASRSGGQASTGVLPQMPPFGPWWQTPPAPFPPPAAGSRQGTPDGDIFLNLSGGGASGGGASGGGSNHDMAMD</sequence>
<evidence type="ECO:0000313" key="2">
    <source>
        <dbReference type="EMBL" id="KAG2560887.1"/>
    </source>
</evidence>
<dbReference type="Pfam" id="PF03004">
    <property type="entry name" value="Transposase_24"/>
    <property type="match status" value="1"/>
</dbReference>
<dbReference type="Proteomes" id="UP000823388">
    <property type="component" value="Chromosome 8K"/>
</dbReference>
<comment type="caution">
    <text evidence="2">The sequence shown here is derived from an EMBL/GenBank/DDBJ whole genome shotgun (WGS) entry which is preliminary data.</text>
</comment>
<protein>
    <submittedName>
        <fullName evidence="2">Uncharacterized protein</fullName>
    </submittedName>
</protein>
<organism evidence="2 3">
    <name type="scientific">Panicum virgatum</name>
    <name type="common">Blackwell switchgrass</name>
    <dbReference type="NCBI Taxonomy" id="38727"/>
    <lineage>
        <taxon>Eukaryota</taxon>
        <taxon>Viridiplantae</taxon>
        <taxon>Streptophyta</taxon>
        <taxon>Embryophyta</taxon>
        <taxon>Tracheophyta</taxon>
        <taxon>Spermatophyta</taxon>
        <taxon>Magnoliopsida</taxon>
        <taxon>Liliopsida</taxon>
        <taxon>Poales</taxon>
        <taxon>Poaceae</taxon>
        <taxon>PACMAD clade</taxon>
        <taxon>Panicoideae</taxon>
        <taxon>Panicodae</taxon>
        <taxon>Paniceae</taxon>
        <taxon>Panicinae</taxon>
        <taxon>Panicum</taxon>
        <taxon>Panicum sect. Hiantes</taxon>
    </lineage>
</organism>
<dbReference type="AlphaFoldDB" id="A0A8T0PF23"/>
<accession>A0A8T0PF23</accession>
<dbReference type="PANTHER" id="PTHR33157:SF14">
    <property type="entry name" value="AUTONOMOUS TRANSPOSABLE ELEMENT EN-1 MOSAIC PROTEIN"/>
    <property type="match status" value="1"/>
</dbReference>
<dbReference type="PANTHER" id="PTHR33157">
    <property type="entry name" value="AUTONOMOUS TRANSPOSABLE ELEMENT EN-1 MOSAIC PROTEIN-RELATED"/>
    <property type="match status" value="1"/>
</dbReference>
<gene>
    <name evidence="2" type="ORF">PVAP13_8KG110315</name>
</gene>
<feature type="compositionally biased region" description="Low complexity" evidence="1">
    <location>
        <begin position="344"/>
        <end position="356"/>
    </location>
</feature>
<evidence type="ECO:0000256" key="1">
    <source>
        <dbReference type="SAM" id="MobiDB-lite"/>
    </source>
</evidence>
<feature type="compositionally biased region" description="Gly residues" evidence="1">
    <location>
        <begin position="477"/>
        <end position="491"/>
    </location>
</feature>